<comment type="function">
    <text evidence="1">Specifically methylates the adenine in position 2030 of 23S rRNA.</text>
</comment>
<dbReference type="RefSeq" id="WP_113744616.1">
    <property type="nucleotide sequence ID" value="NZ_UAPV01000001.1"/>
</dbReference>
<comment type="similarity">
    <text evidence="1">Belongs to the RlmJ family.</text>
</comment>
<dbReference type="Gene3D" id="3.40.50.150">
    <property type="entry name" value="Vaccinia Virus protein VP39"/>
    <property type="match status" value="1"/>
</dbReference>
<evidence type="ECO:0000256" key="1">
    <source>
        <dbReference type="HAMAP-Rule" id="MF_00934"/>
    </source>
</evidence>
<evidence type="ECO:0000313" key="3">
    <source>
        <dbReference type="Proteomes" id="UP000250086"/>
    </source>
</evidence>
<evidence type="ECO:0000313" key="2">
    <source>
        <dbReference type="EMBL" id="SPT70556.1"/>
    </source>
</evidence>
<dbReference type="SUPFAM" id="SSF53335">
    <property type="entry name" value="S-adenosyl-L-methionine-dependent methyltransferases"/>
    <property type="match status" value="1"/>
</dbReference>
<dbReference type="GO" id="GO:0070475">
    <property type="term" value="P:rRNA base methylation"/>
    <property type="evidence" value="ECO:0007669"/>
    <property type="project" value="UniProtKB-UniRule"/>
</dbReference>
<gene>
    <name evidence="1" type="primary">rlmJ</name>
    <name evidence="2" type="ORF">NCTC13093_01972</name>
</gene>
<feature type="active site" description="Proton acceptor" evidence="1">
    <location>
        <position position="165"/>
    </location>
</feature>
<dbReference type="GO" id="GO:0036307">
    <property type="term" value="F:23S rRNA (adenine(2030)-N(6))-methyltransferase activity"/>
    <property type="evidence" value="ECO:0007669"/>
    <property type="project" value="UniProtKB-UniRule"/>
</dbReference>
<keyword evidence="1" id="KW-0698">rRNA processing</keyword>
<dbReference type="PANTHER" id="PTHR37426:SF1">
    <property type="entry name" value="RIBOSOMAL RNA LARGE SUBUNIT METHYLTRANSFERASE J"/>
    <property type="match status" value="1"/>
</dbReference>
<feature type="binding site" evidence="1">
    <location>
        <position position="165"/>
    </location>
    <ligand>
        <name>S-adenosyl-L-methionine</name>
        <dbReference type="ChEBI" id="CHEBI:59789"/>
    </ligand>
</feature>
<keyword evidence="1" id="KW-0808">Transferase</keyword>
<dbReference type="GO" id="GO:0005829">
    <property type="term" value="C:cytosol"/>
    <property type="evidence" value="ECO:0007669"/>
    <property type="project" value="TreeGrafter"/>
</dbReference>
<reference evidence="2 3" key="1">
    <citation type="submission" date="2018-06" db="EMBL/GenBank/DDBJ databases">
        <authorList>
            <consortium name="Pathogen Informatics"/>
            <person name="Doyle S."/>
        </authorList>
    </citation>
    <scope>NUCLEOTIDE SEQUENCE [LARGE SCALE GENOMIC DNA]</scope>
    <source>
        <strain evidence="2 3">NCTC13093</strain>
    </source>
</reference>
<dbReference type="PANTHER" id="PTHR37426">
    <property type="entry name" value="RIBOSOMAL RNA LARGE SUBUNIT METHYLTRANSFERASE J"/>
    <property type="match status" value="1"/>
</dbReference>
<dbReference type="InterPro" id="IPR007473">
    <property type="entry name" value="RlmJ"/>
</dbReference>
<dbReference type="HAMAP" id="MF_00934">
    <property type="entry name" value="23SrRNA_methyltr_J"/>
    <property type="match status" value="1"/>
</dbReference>
<feature type="binding site" evidence="1">
    <location>
        <position position="42"/>
    </location>
    <ligand>
        <name>S-adenosyl-L-methionine</name>
        <dbReference type="ChEBI" id="CHEBI:59789"/>
    </ligand>
</feature>
<dbReference type="Pfam" id="PF04378">
    <property type="entry name" value="RsmJ"/>
    <property type="match status" value="1"/>
</dbReference>
<keyword evidence="3" id="KW-1185">Reference proteome</keyword>
<sequence length="282" mass="32128">MLSYRHAFHAGNHADVLKHMVLCLLLRHLNKKDKPYAVLDTHAGAGMYALNQAYAQKNSEYMSGIGKILHHRELRDLVPEYYQVIDSINTSKSGINFYPGSPLFSCALSRESERIYLCELHRSEFETVYKNFKRDRRVSINHTDGFEAMKSMLPLNPKRGLCLIDPSYELKSDYTQVLKALKTGLSRFPTGIFAIWYPVLGKLKDHSKNLTFDIKRTNAPLLQVELNIDGQSDDFGMNGSGMLIVNYPYGLYEELEQIMGPLFTALKDGKGSARLRILNEKD</sequence>
<dbReference type="GO" id="GO:0003723">
    <property type="term" value="F:RNA binding"/>
    <property type="evidence" value="ECO:0007669"/>
    <property type="project" value="UniProtKB-UniRule"/>
</dbReference>
<protein>
    <recommendedName>
        <fullName evidence="1">Ribosomal RNA large subunit methyltransferase J</fullName>
        <ecNumber evidence="1">2.1.1.266</ecNumber>
    </recommendedName>
    <alternativeName>
        <fullName evidence="1">23S rRNA (adenine(2030)-N6)-methyltransferase</fullName>
    </alternativeName>
    <alternativeName>
        <fullName evidence="1">23S rRNA m6A2030 methyltransferase</fullName>
    </alternativeName>
</protein>
<keyword evidence="1" id="KW-0949">S-adenosyl-L-methionine</keyword>
<feature type="binding site" evidence="1">
    <location>
        <begin position="144"/>
        <end position="145"/>
    </location>
    <ligand>
        <name>S-adenosyl-L-methionine</name>
        <dbReference type="ChEBI" id="CHEBI:59789"/>
    </ligand>
</feature>
<dbReference type="AlphaFoldDB" id="A0A2X0VBK1"/>
<keyword evidence="1" id="KW-0694">RNA-binding</keyword>
<keyword evidence="1" id="KW-0489">Methyltransferase</keyword>
<name>A0A2X0VBK1_9GAMM</name>
<dbReference type="EC" id="2.1.1.266" evidence="1"/>
<comment type="subunit">
    <text evidence="1">Monomer.</text>
</comment>
<dbReference type="InterPro" id="IPR029063">
    <property type="entry name" value="SAM-dependent_MTases_sf"/>
</dbReference>
<organism evidence="2 3">
    <name type="scientific">Anaerobiospirillum thomasii</name>
    <dbReference type="NCBI Taxonomy" id="179995"/>
    <lineage>
        <taxon>Bacteria</taxon>
        <taxon>Pseudomonadati</taxon>
        <taxon>Pseudomonadota</taxon>
        <taxon>Gammaproteobacteria</taxon>
        <taxon>Aeromonadales</taxon>
        <taxon>Succinivibrionaceae</taxon>
        <taxon>Anaerobiospirillum</taxon>
    </lineage>
</organism>
<dbReference type="EMBL" id="UAPV01000001">
    <property type="protein sequence ID" value="SPT70556.1"/>
    <property type="molecule type" value="Genomic_DNA"/>
</dbReference>
<feature type="binding site" evidence="1">
    <location>
        <position position="119"/>
    </location>
    <ligand>
        <name>S-adenosyl-L-methionine</name>
        <dbReference type="ChEBI" id="CHEBI:59789"/>
    </ligand>
</feature>
<comment type="catalytic activity">
    <reaction evidence="1">
        <text>adenosine(2030) in 23S rRNA + S-adenosyl-L-methionine = N(6)-methyladenosine(2030) in 23S rRNA + S-adenosyl-L-homocysteine + H(+)</text>
        <dbReference type="Rhea" id="RHEA:43736"/>
        <dbReference type="Rhea" id="RHEA-COMP:10668"/>
        <dbReference type="Rhea" id="RHEA-COMP:10669"/>
        <dbReference type="ChEBI" id="CHEBI:15378"/>
        <dbReference type="ChEBI" id="CHEBI:57856"/>
        <dbReference type="ChEBI" id="CHEBI:59789"/>
        <dbReference type="ChEBI" id="CHEBI:74411"/>
        <dbReference type="ChEBI" id="CHEBI:74449"/>
        <dbReference type="EC" id="2.1.1.266"/>
    </reaction>
</comment>
<accession>A0A2X0VBK1</accession>
<feature type="binding site" evidence="1">
    <location>
        <position position="101"/>
    </location>
    <ligand>
        <name>S-adenosyl-L-methionine</name>
        <dbReference type="ChEBI" id="CHEBI:59789"/>
    </ligand>
</feature>
<dbReference type="Proteomes" id="UP000250086">
    <property type="component" value="Unassembled WGS sequence"/>
</dbReference>
<feature type="binding site" evidence="1">
    <location>
        <position position="19"/>
    </location>
    <ligand>
        <name>S-adenosyl-L-methionine</name>
        <dbReference type="ChEBI" id="CHEBI:59789"/>
    </ligand>
</feature>
<proteinExistence type="inferred from homology"/>
<feature type="site" description="Interaction with substrate rRNA" evidence="1">
    <location>
        <position position="4"/>
    </location>
</feature>